<proteinExistence type="predicted"/>
<feature type="signal peptide" evidence="1">
    <location>
        <begin position="1"/>
        <end position="18"/>
    </location>
</feature>
<dbReference type="RefSeq" id="WP_136346826.1">
    <property type="nucleotide sequence ID" value="NZ_SSOC01000001.1"/>
</dbReference>
<sequence>MRQFALLLLTTACLSCYAEGLPPPESAKSRNDKIAGVVTKHAETLGCSVSFDPNNIVLYRLNQQVVYLALYSADIGCSGGMGMNRPVIAVLKEGAYGMYFVDLNYSSPAQTSSSFPQVVTEIFIANGELWYKARQYEFKKDPRCCPSLKEIGRVRFENGVWSPIPVKAGHP</sequence>
<reference evidence="2 3" key="1">
    <citation type="submission" date="2019-04" db="EMBL/GenBank/DDBJ databases">
        <title>Azoarcus nasutitermitis sp. nov. isolated from termite nest.</title>
        <authorList>
            <person name="Lin S.-Y."/>
            <person name="Hameed A."/>
            <person name="Hsu Y.-H."/>
            <person name="Young C.-C."/>
        </authorList>
    </citation>
    <scope>NUCLEOTIDE SEQUENCE [LARGE SCALE GENOMIC DNA]</scope>
    <source>
        <strain evidence="2 3">CC-YHH838</strain>
    </source>
</reference>
<keyword evidence="3" id="KW-1185">Reference proteome</keyword>
<feature type="chain" id="PRO_5020987596" evidence="1">
    <location>
        <begin position="19"/>
        <end position="171"/>
    </location>
</feature>
<dbReference type="Proteomes" id="UP000308430">
    <property type="component" value="Unassembled WGS sequence"/>
</dbReference>
<gene>
    <name evidence="2" type="ORF">E6C76_03365</name>
</gene>
<protein>
    <submittedName>
        <fullName evidence="2">Uncharacterized protein</fullName>
    </submittedName>
</protein>
<comment type="caution">
    <text evidence="2">The sequence shown here is derived from an EMBL/GenBank/DDBJ whole genome shotgun (WGS) entry which is preliminary data.</text>
</comment>
<dbReference type="OrthoDB" id="7069280at2"/>
<evidence type="ECO:0000313" key="3">
    <source>
        <dbReference type="Proteomes" id="UP000308430"/>
    </source>
</evidence>
<organism evidence="2 3">
    <name type="scientific">Pseudothauera nasutitermitis</name>
    <dbReference type="NCBI Taxonomy" id="2565930"/>
    <lineage>
        <taxon>Bacteria</taxon>
        <taxon>Pseudomonadati</taxon>
        <taxon>Pseudomonadota</taxon>
        <taxon>Betaproteobacteria</taxon>
        <taxon>Rhodocyclales</taxon>
        <taxon>Zoogloeaceae</taxon>
        <taxon>Pseudothauera</taxon>
    </lineage>
</organism>
<dbReference type="AlphaFoldDB" id="A0A4S4B3Z7"/>
<evidence type="ECO:0000256" key="1">
    <source>
        <dbReference type="SAM" id="SignalP"/>
    </source>
</evidence>
<accession>A0A4S4B3Z7</accession>
<keyword evidence="1" id="KW-0732">Signal</keyword>
<name>A0A4S4B3Z7_9RHOO</name>
<evidence type="ECO:0000313" key="2">
    <source>
        <dbReference type="EMBL" id="THF67417.1"/>
    </source>
</evidence>
<dbReference type="EMBL" id="SSOC01000001">
    <property type="protein sequence ID" value="THF67417.1"/>
    <property type="molecule type" value="Genomic_DNA"/>
</dbReference>